<feature type="chain" id="PRO_5024270228" evidence="3">
    <location>
        <begin position="23"/>
        <end position="1654"/>
    </location>
</feature>
<dbReference type="InterPro" id="IPR022385">
    <property type="entry name" value="Rhs_assc_core"/>
</dbReference>
<accession>A0A5N0TBM7</accession>
<dbReference type="PANTHER" id="PTHR32305:SF15">
    <property type="entry name" value="PROTEIN RHSA-RELATED"/>
    <property type="match status" value="1"/>
</dbReference>
<dbReference type="Proteomes" id="UP000325372">
    <property type="component" value="Unassembled WGS sequence"/>
</dbReference>
<feature type="compositionally biased region" description="Basic and acidic residues" evidence="2">
    <location>
        <begin position="1571"/>
        <end position="1591"/>
    </location>
</feature>
<gene>
    <name evidence="5" type="ORF">F3N42_07875</name>
</gene>
<proteinExistence type="predicted"/>
<keyword evidence="3" id="KW-0732">Signal</keyword>
<dbReference type="PANTHER" id="PTHR32305">
    <property type="match status" value="1"/>
</dbReference>
<keyword evidence="6" id="KW-1185">Reference proteome</keyword>
<dbReference type="EMBL" id="VYXP01000004">
    <property type="protein sequence ID" value="KAA9132078.1"/>
    <property type="molecule type" value="Genomic_DNA"/>
</dbReference>
<name>A0A5N0TBM7_9GAMM</name>
<protein>
    <submittedName>
        <fullName evidence="5">RHS repeat-associated core domain-containing protein</fullName>
    </submittedName>
</protein>
<evidence type="ECO:0000313" key="6">
    <source>
        <dbReference type="Proteomes" id="UP000325372"/>
    </source>
</evidence>
<dbReference type="InterPro" id="IPR050708">
    <property type="entry name" value="T6SS_VgrG/RHS"/>
</dbReference>
<evidence type="ECO:0000256" key="1">
    <source>
        <dbReference type="ARBA" id="ARBA00022737"/>
    </source>
</evidence>
<evidence type="ECO:0000256" key="3">
    <source>
        <dbReference type="SAM" id="SignalP"/>
    </source>
</evidence>
<comment type="caution">
    <text evidence="5">The sequence shown here is derived from an EMBL/GenBank/DDBJ whole genome shotgun (WGS) entry which is preliminary data.</text>
</comment>
<feature type="compositionally biased region" description="Basic and acidic residues" evidence="2">
    <location>
        <begin position="1599"/>
        <end position="1609"/>
    </location>
</feature>
<reference evidence="5 6" key="1">
    <citation type="submission" date="2019-09" db="EMBL/GenBank/DDBJ databases">
        <title>Wenzhouxiangella sp. Genome sequencing and assembly.</title>
        <authorList>
            <person name="Zhang R."/>
        </authorList>
    </citation>
    <scope>NUCLEOTIDE SEQUENCE [LARGE SCALE GENOMIC DNA]</scope>
    <source>
        <strain evidence="5 6">W260</strain>
    </source>
</reference>
<evidence type="ECO:0000313" key="5">
    <source>
        <dbReference type="EMBL" id="KAA9132078.1"/>
    </source>
</evidence>
<feature type="region of interest" description="Disordered" evidence="2">
    <location>
        <begin position="1553"/>
        <end position="1637"/>
    </location>
</feature>
<evidence type="ECO:0000256" key="2">
    <source>
        <dbReference type="SAM" id="MobiDB-lite"/>
    </source>
</evidence>
<keyword evidence="1" id="KW-0677">Repeat</keyword>
<organism evidence="5 6">
    <name type="scientific">Marinihelvus fidelis</name>
    <dbReference type="NCBI Taxonomy" id="2613842"/>
    <lineage>
        <taxon>Bacteria</taxon>
        <taxon>Pseudomonadati</taxon>
        <taxon>Pseudomonadota</taxon>
        <taxon>Gammaproteobacteria</taxon>
        <taxon>Chromatiales</taxon>
        <taxon>Wenzhouxiangellaceae</taxon>
        <taxon>Marinihelvus</taxon>
    </lineage>
</organism>
<dbReference type="Gene3D" id="2.180.10.10">
    <property type="entry name" value="RHS repeat-associated core"/>
    <property type="match status" value="1"/>
</dbReference>
<evidence type="ECO:0000259" key="4">
    <source>
        <dbReference type="Pfam" id="PF25023"/>
    </source>
</evidence>
<dbReference type="NCBIfam" id="TIGR03696">
    <property type="entry name" value="Rhs_assc_core"/>
    <property type="match status" value="1"/>
</dbReference>
<feature type="domain" description="Teneurin-like YD-shell" evidence="4">
    <location>
        <begin position="1186"/>
        <end position="1483"/>
    </location>
</feature>
<sequence>MRVFSRFVFSLCVLAVSFSLFAQEPPDEGPVDGGESDQGGVYAASASEDGAIQPYVEYRKRVEAAQNVSSLDTGLFGEQVSLYNGSTAFAVTDIDIPGNSTLPVRLTRRFAVEMQPQNHLKPYDSLLRGAGNWDVDVPYMAATYHTGAGDALRCNGGYTPALVISAFRRGEVWQGISINVPGRGAQTAMGVQTQAPQPSGGATYKLTTTDRDVFDCIAMKTGFTGQGFRMTTTSGDRYYFDVATTRTAARLLKYVNQGGGQFPLPVVIDRNRLYLLASKIEDRFGNTVEFQYNTDGLPTRIWASDGREIILTYSGKRLSTATSHGRTWSYAYTNTTSGYFARLSSVTLPDNSQWAYGYTSNLMPSPDSAGLPPLPWCAGFPPVQEDAFTFTATHPSSAVGVFTFNNRRHYRSGVHASECLKTGDPANPDFELLVPHYFDVMSIDSKVITGPGLTSMTWGYAYSLNTQGLWGVPTEPAVYPCTTCTSEKSVTLSQPDGSKKRHTFGMRYYDNDGRQLRVETLRVDNTVIRTENSTYMTETQAATQSFYGHYGSNLGGIADPASTRVRPVTNRTISQDGTAFVWNVENSCSGALCFDGYARPTRVTRSSTVIGSPTRTETTTYHDNLTKWILGQVRRITCVAPTTALPAGCGSAGVEMFDRTYDATWAVPLVTERFGRVEQTLGWDTTSTIASGQRGTIRTVADGGGNTTTLTSWKRGTPQSIKHPGTPEIPAGATQTAQVHDSGWLNWVRDEYGYQTTYAHDAMGRLASIAWPTGDTTTWANTTLVFEKIDDVEYTIPAGHWRQTVSTGNGRRITYLDALWRPLLVREYDTASQSTTQRFQKFEYDHEGRATFTSYQSTSSNPVTGTWTEYDALGRTLSVAQDTELTPALQVTEYEYLSGFQTRVTNPRGHATTSRYRAWDEPGYDLPVYIAHPQSAWTHITRDVFGKPTKLRRSNSSSATGGTVALDRTYTYNASQQLCRSVEPETGATLMGYDNAGNLKWSAAGLPSGQGCEVNGTTTAVANRRVDRTYDGRNWLRSLVFKGGIGNQDWTYTRDGLPATIETNNSNGGTKVTNAYAYNKRRMPISESVQRDYDAAWTIGYAYNANGHLATLTYPSTLAVSYAPDALGQPTQAGSYATSVTHHPNGAVKQFTYGNSMVHTLAQNARGLPSRITDCAISGTCAAANRRLDLQYVYDGSGNVTAINDGVAGSKQDRDMTYDGLDRLTQTISPTTVFGTASFGYDVLDNLTSVNVTGGSHVRNHAYTYDTTKRLTQIRQGTTVVANLTYDVQGNLASKGPSGAVQNYSFDLGNRLRSVPNKETGYEYDGHGRRVYANTVGSAHILSQYAIDGKLLYQENHKLGERIDYIYLGTRLVAQRERPLATSTATLKYQHTDALGSPLVVTNPSKATIETSEYEPYGQLVNKPLFDGPGYTGHAQDAATGLTYMQQRYYDPQIGRFLSVDPVTAYAKPGQNFNRYWYGSDNPYRYIDPDGQVAVPWEGIGDTVKKRGLQAAIASQLDSPAPGPGDVAGAIILLGGVIEIGKLVWQANSTDSISSATDKIGDGTVPAEGVSGEKGEREGSGGREGANKKFDSVSGTNERSPRDGVRVKDLSGGGYIETHDSTKNPDYPPGTPTVKIRDGNGEVVITVRYPEPKK</sequence>
<feature type="signal peptide" evidence="3">
    <location>
        <begin position="1"/>
        <end position="22"/>
    </location>
</feature>
<dbReference type="InterPro" id="IPR056823">
    <property type="entry name" value="TEN-like_YD-shell"/>
</dbReference>
<dbReference type="RefSeq" id="WP_150863869.1">
    <property type="nucleotide sequence ID" value="NZ_VYXP01000004.1"/>
</dbReference>
<dbReference type="Pfam" id="PF25023">
    <property type="entry name" value="TEN_YD-shell"/>
    <property type="match status" value="1"/>
</dbReference>